<dbReference type="Gene3D" id="3.30.40.10">
    <property type="entry name" value="Zinc/RING finger domain, C3HC4 (zinc finger)"/>
    <property type="match status" value="1"/>
</dbReference>
<evidence type="ECO:0000259" key="9">
    <source>
        <dbReference type="PROSITE" id="PS51485"/>
    </source>
</evidence>
<feature type="domain" description="RING-type" evidence="8">
    <location>
        <begin position="299"/>
        <end position="340"/>
    </location>
</feature>
<keyword evidence="11" id="KW-1185">Reference proteome</keyword>
<keyword evidence="3" id="KW-1015">Disulfide bond</keyword>
<dbReference type="PROSITE" id="PS51485">
    <property type="entry name" value="PHYTOCYANIN"/>
    <property type="match status" value="1"/>
</dbReference>
<dbReference type="InterPro" id="IPR008972">
    <property type="entry name" value="Cupredoxin"/>
</dbReference>
<dbReference type="InterPro" id="IPR041844">
    <property type="entry name" value="Plantacyanin"/>
</dbReference>
<dbReference type="GO" id="GO:0008270">
    <property type="term" value="F:zinc ion binding"/>
    <property type="evidence" value="ECO:0007669"/>
    <property type="project" value="UniProtKB-KW"/>
</dbReference>
<dbReference type="GO" id="GO:0009055">
    <property type="term" value="F:electron transfer activity"/>
    <property type="evidence" value="ECO:0007669"/>
    <property type="project" value="InterPro"/>
</dbReference>
<feature type="signal peptide" evidence="7">
    <location>
        <begin position="1"/>
        <end position="31"/>
    </location>
</feature>
<dbReference type="AlphaFoldDB" id="A0AAP0QV35"/>
<dbReference type="EMBL" id="JBCGBO010000003">
    <property type="protein sequence ID" value="KAK9216286.1"/>
    <property type="molecule type" value="Genomic_DNA"/>
</dbReference>
<dbReference type="Proteomes" id="UP001428341">
    <property type="component" value="Unassembled WGS sequence"/>
</dbReference>
<evidence type="ECO:0000256" key="2">
    <source>
        <dbReference type="ARBA" id="ARBA00023008"/>
    </source>
</evidence>
<dbReference type="Pfam" id="PF13639">
    <property type="entry name" value="zf-RING_2"/>
    <property type="match status" value="1"/>
</dbReference>
<dbReference type="SUPFAM" id="SSF57850">
    <property type="entry name" value="RING/U-box"/>
    <property type="match status" value="1"/>
</dbReference>
<dbReference type="InterPro" id="IPR039391">
    <property type="entry name" value="Phytocyanin-like"/>
</dbReference>
<gene>
    <name evidence="10" type="ORF">WN944_008293</name>
</gene>
<organism evidence="10 11">
    <name type="scientific">Citrus x changshan-huyou</name>
    <dbReference type="NCBI Taxonomy" id="2935761"/>
    <lineage>
        <taxon>Eukaryota</taxon>
        <taxon>Viridiplantae</taxon>
        <taxon>Streptophyta</taxon>
        <taxon>Embryophyta</taxon>
        <taxon>Tracheophyta</taxon>
        <taxon>Spermatophyta</taxon>
        <taxon>Magnoliopsida</taxon>
        <taxon>eudicotyledons</taxon>
        <taxon>Gunneridae</taxon>
        <taxon>Pentapetalae</taxon>
        <taxon>rosids</taxon>
        <taxon>malvids</taxon>
        <taxon>Sapindales</taxon>
        <taxon>Rutaceae</taxon>
        <taxon>Aurantioideae</taxon>
        <taxon>Citrus</taxon>
    </lineage>
</organism>
<feature type="domain" description="Phytocyanin" evidence="9">
    <location>
        <begin position="32"/>
        <end position="128"/>
    </location>
</feature>
<keyword evidence="6" id="KW-0862">Zinc</keyword>
<keyword evidence="2" id="KW-0186">Copper</keyword>
<dbReference type="SUPFAM" id="SSF49503">
    <property type="entry name" value="Cupredoxins"/>
    <property type="match status" value="1"/>
</dbReference>
<evidence type="ECO:0000313" key="10">
    <source>
        <dbReference type="EMBL" id="KAK9216286.1"/>
    </source>
</evidence>
<dbReference type="GO" id="GO:0005886">
    <property type="term" value="C:plasma membrane"/>
    <property type="evidence" value="ECO:0007669"/>
    <property type="project" value="TreeGrafter"/>
</dbReference>
<dbReference type="FunFam" id="2.60.40.420:FF:000013">
    <property type="entry name" value="basic blue protein-like"/>
    <property type="match status" value="1"/>
</dbReference>
<dbReference type="Pfam" id="PF02298">
    <property type="entry name" value="Cu_bind_like"/>
    <property type="match status" value="1"/>
</dbReference>
<reference evidence="10 11" key="1">
    <citation type="submission" date="2024-05" db="EMBL/GenBank/DDBJ databases">
        <title>Haplotype-resolved chromosome-level genome assembly of Huyou (Citrus changshanensis).</title>
        <authorList>
            <person name="Miao C."/>
            <person name="Chen W."/>
            <person name="Wu Y."/>
            <person name="Wang L."/>
            <person name="Zhao S."/>
            <person name="Grierson D."/>
            <person name="Xu C."/>
            <person name="Chen K."/>
        </authorList>
    </citation>
    <scope>NUCLEOTIDE SEQUENCE [LARGE SCALE GENOMIC DNA]</scope>
    <source>
        <strain evidence="10">01-14</strain>
        <tissue evidence="10">Leaf</tissue>
    </source>
</reference>
<protein>
    <recommendedName>
        <fullName evidence="4">Basic blue protein</fullName>
    </recommendedName>
    <alternativeName>
        <fullName evidence="5">Plantacyanin</fullName>
    </alternativeName>
</protein>
<evidence type="ECO:0000259" key="8">
    <source>
        <dbReference type="PROSITE" id="PS50089"/>
    </source>
</evidence>
<dbReference type="PANTHER" id="PTHR33021">
    <property type="entry name" value="BLUE COPPER PROTEIN"/>
    <property type="match status" value="1"/>
</dbReference>
<dbReference type="PANTHER" id="PTHR33021:SF424">
    <property type="entry name" value="BASIC BLUE PROTEIN"/>
    <property type="match status" value="1"/>
</dbReference>
<evidence type="ECO:0000256" key="6">
    <source>
        <dbReference type="PROSITE-ProRule" id="PRU00175"/>
    </source>
</evidence>
<sequence length="351" mass="38943">MSQGRRSARCATIMAALLICLLLVYIEIVDATTFTVGDSGGWSFNMASWAKGKRFKAGDTLVFNYDPTLHNVVAVNRAGYRSCTAPGGAKVYSSGKDRIKLVRGQNFFICNSAGHCGSGMKIAINAILQNKGFCQKLSRFVMDAAQWYNAHLKVVHLSNDSIPEQDRNLSPGFYFIIQIFNTDELIHPQVRVRIPLNAQEHTFHLKLHEIFFEDSDQDSFLEDLRANLLSTQGLGECAQEILMKTILDEAKAAAHATPYDPECSLVAVGVQLEVVRVIETWEIAILEEGSGLILGQERCVICLEEFSEGDEVISLQCSHVHHRHCILKWLVTGNNCPTCRFTLPCTTTGSD</sequence>
<dbReference type="PROSITE" id="PS50089">
    <property type="entry name" value="ZF_RING_2"/>
    <property type="match status" value="1"/>
</dbReference>
<dbReference type="CDD" id="cd16454">
    <property type="entry name" value="RING-H2_PA-TM-RING"/>
    <property type="match status" value="1"/>
</dbReference>
<dbReference type="InterPro" id="IPR003245">
    <property type="entry name" value="Phytocyanin_dom"/>
</dbReference>
<evidence type="ECO:0000256" key="1">
    <source>
        <dbReference type="ARBA" id="ARBA00022723"/>
    </source>
</evidence>
<evidence type="ECO:0000256" key="5">
    <source>
        <dbReference type="ARBA" id="ARBA00082491"/>
    </source>
</evidence>
<comment type="caution">
    <text evidence="10">The sequence shown here is derived from an EMBL/GenBank/DDBJ whole genome shotgun (WGS) entry which is preliminary data.</text>
</comment>
<evidence type="ECO:0000313" key="11">
    <source>
        <dbReference type="Proteomes" id="UP001428341"/>
    </source>
</evidence>
<dbReference type="Gene3D" id="2.60.40.420">
    <property type="entry name" value="Cupredoxins - blue copper proteins"/>
    <property type="match status" value="1"/>
</dbReference>
<keyword evidence="7" id="KW-0732">Signal</keyword>
<feature type="chain" id="PRO_5042924483" description="Basic blue protein" evidence="7">
    <location>
        <begin position="32"/>
        <end position="351"/>
    </location>
</feature>
<name>A0AAP0QV35_9ROSI</name>
<dbReference type="InterPro" id="IPR001841">
    <property type="entry name" value="Znf_RING"/>
</dbReference>
<keyword evidence="1" id="KW-0479">Metal-binding</keyword>
<evidence type="ECO:0000256" key="7">
    <source>
        <dbReference type="SAM" id="SignalP"/>
    </source>
</evidence>
<accession>A0AAP0QV35</accession>
<dbReference type="CDD" id="cd11013">
    <property type="entry name" value="Plantacyanin"/>
    <property type="match status" value="1"/>
</dbReference>
<keyword evidence="6" id="KW-0863">Zinc-finger</keyword>
<evidence type="ECO:0000256" key="3">
    <source>
        <dbReference type="ARBA" id="ARBA00023157"/>
    </source>
</evidence>
<dbReference type="SMART" id="SM00184">
    <property type="entry name" value="RING"/>
    <property type="match status" value="1"/>
</dbReference>
<dbReference type="InterPro" id="IPR013083">
    <property type="entry name" value="Znf_RING/FYVE/PHD"/>
</dbReference>
<evidence type="ECO:0000256" key="4">
    <source>
        <dbReference type="ARBA" id="ARBA00071970"/>
    </source>
</evidence>
<proteinExistence type="predicted"/>